<feature type="signal peptide" evidence="4">
    <location>
        <begin position="1"/>
        <end position="26"/>
    </location>
</feature>
<dbReference type="InterPro" id="IPR000782">
    <property type="entry name" value="FAS1_domain"/>
</dbReference>
<reference evidence="6 7" key="1">
    <citation type="journal article" date="2023" name="Hortic Res">
        <title>Pangenome of water caltrop reveals structural variations and asymmetric subgenome divergence after allopolyploidization.</title>
        <authorList>
            <person name="Zhang X."/>
            <person name="Chen Y."/>
            <person name="Wang L."/>
            <person name="Yuan Y."/>
            <person name="Fang M."/>
            <person name="Shi L."/>
            <person name="Lu R."/>
            <person name="Comes H.P."/>
            <person name="Ma Y."/>
            <person name="Chen Y."/>
            <person name="Huang G."/>
            <person name="Zhou Y."/>
            <person name="Zheng Z."/>
            <person name="Qiu Y."/>
        </authorList>
    </citation>
    <scope>NUCLEOTIDE SEQUENCE [LARGE SCALE GENOMIC DNA]</scope>
    <source>
        <tissue evidence="6">Roots</tissue>
    </source>
</reference>
<dbReference type="SMART" id="SM00554">
    <property type="entry name" value="FAS1"/>
    <property type="match status" value="2"/>
</dbReference>
<feature type="region of interest" description="Disordered" evidence="3">
    <location>
        <begin position="31"/>
        <end position="96"/>
    </location>
</feature>
<feature type="compositionally biased region" description="Low complexity" evidence="3">
    <location>
        <begin position="40"/>
        <end position="53"/>
    </location>
</feature>
<keyword evidence="7" id="KW-1185">Reference proteome</keyword>
<protein>
    <recommendedName>
        <fullName evidence="5">FAS1 domain-containing protein</fullName>
    </recommendedName>
</protein>
<keyword evidence="4" id="KW-0732">Signal</keyword>
<proteinExistence type="inferred from homology"/>
<keyword evidence="2" id="KW-0325">Glycoprotein</keyword>
<gene>
    <name evidence="6" type="ORF">SAY87_004458</name>
</gene>
<comment type="caution">
    <text evidence="6">The sequence shown here is derived from an EMBL/GenBank/DDBJ whole genome shotgun (WGS) entry which is preliminary data.</text>
</comment>
<feature type="chain" id="PRO_5043037900" description="FAS1 domain-containing protein" evidence="4">
    <location>
        <begin position="27"/>
        <end position="451"/>
    </location>
</feature>
<dbReference type="Pfam" id="PF02469">
    <property type="entry name" value="Fasciclin"/>
    <property type="match status" value="1"/>
</dbReference>
<dbReference type="AlphaFoldDB" id="A0AAN7PM27"/>
<dbReference type="InterPro" id="IPR036378">
    <property type="entry name" value="FAS1_dom_sf"/>
</dbReference>
<dbReference type="InterPro" id="IPR052806">
    <property type="entry name" value="Fasciclin-like_AGP"/>
</dbReference>
<evidence type="ECO:0000259" key="5">
    <source>
        <dbReference type="PROSITE" id="PS50213"/>
    </source>
</evidence>
<evidence type="ECO:0000313" key="6">
    <source>
        <dbReference type="EMBL" id="KAK4750976.1"/>
    </source>
</evidence>
<evidence type="ECO:0000313" key="7">
    <source>
        <dbReference type="Proteomes" id="UP001345219"/>
    </source>
</evidence>
<organism evidence="6 7">
    <name type="scientific">Trapa incisa</name>
    <dbReference type="NCBI Taxonomy" id="236973"/>
    <lineage>
        <taxon>Eukaryota</taxon>
        <taxon>Viridiplantae</taxon>
        <taxon>Streptophyta</taxon>
        <taxon>Embryophyta</taxon>
        <taxon>Tracheophyta</taxon>
        <taxon>Spermatophyta</taxon>
        <taxon>Magnoliopsida</taxon>
        <taxon>eudicotyledons</taxon>
        <taxon>Gunneridae</taxon>
        <taxon>Pentapetalae</taxon>
        <taxon>rosids</taxon>
        <taxon>malvids</taxon>
        <taxon>Myrtales</taxon>
        <taxon>Lythraceae</taxon>
        <taxon>Trapa</taxon>
    </lineage>
</organism>
<sequence length="451" mass="49891">MAIGALQLPVFFYFYTTLPFFASATAWPPSFEDSAPPPYSQQQQQQHLQDESQPPYPQQQGLQVQSEPPYPQQQQQQHQDQVQSQPPYPQQQHQQHLQVQSSFSPTFLFEPILSHLGFQELAMAVPSLADSPSFTTWNGPSTVFAPSDAAIKSCKSCSVARLLSEHVIPGLFSFSYLQSLAFGTKVETLNSGHCLSVTSAMNHATNSSKIFINGVQITNPDMFNNGLVVVHGLHGLVSTLSPFSCSIEKMTPLALPEKHTTPYPSPLMRLMLRDGMLRLRTSGFGILALALKIKYAELVGLHNATIFAIDDASVFSGSQSFVSSVRFHVVPNHYLTILDLEKLAVGAALPTLDRGHYLVVTNAGWIPTLRINYVRIKVAEVMKNLKIVVHSLYLPFPRLHTASLGGLMNKNIEVDHMNQVSHTINKYCFANEELSNCTLIPSPSMESPQGF</sequence>
<dbReference type="EMBL" id="JAXIOK010000017">
    <property type="protein sequence ID" value="KAK4750976.1"/>
    <property type="molecule type" value="Genomic_DNA"/>
</dbReference>
<evidence type="ECO:0000256" key="4">
    <source>
        <dbReference type="SAM" id="SignalP"/>
    </source>
</evidence>
<dbReference type="Gene3D" id="2.30.180.10">
    <property type="entry name" value="FAS1 domain"/>
    <property type="match status" value="1"/>
</dbReference>
<dbReference type="PROSITE" id="PS50213">
    <property type="entry name" value="FAS1"/>
    <property type="match status" value="1"/>
</dbReference>
<evidence type="ECO:0000256" key="1">
    <source>
        <dbReference type="ARBA" id="ARBA00007843"/>
    </source>
</evidence>
<dbReference type="PANTHER" id="PTHR33985">
    <property type="entry name" value="OS02G0491300 PROTEIN-RELATED"/>
    <property type="match status" value="1"/>
</dbReference>
<comment type="similarity">
    <text evidence="1">Belongs to the fasciclin-like AGP family.</text>
</comment>
<evidence type="ECO:0000256" key="2">
    <source>
        <dbReference type="ARBA" id="ARBA00022974"/>
    </source>
</evidence>
<dbReference type="SUPFAM" id="SSF82153">
    <property type="entry name" value="FAS1 domain"/>
    <property type="match status" value="1"/>
</dbReference>
<keyword evidence="2" id="KW-0654">Proteoglycan</keyword>
<feature type="compositionally biased region" description="Low complexity" evidence="3">
    <location>
        <begin position="63"/>
        <end position="96"/>
    </location>
</feature>
<accession>A0AAN7PM27</accession>
<feature type="domain" description="FAS1" evidence="5">
    <location>
        <begin position="105"/>
        <end position="236"/>
    </location>
</feature>
<evidence type="ECO:0000256" key="3">
    <source>
        <dbReference type="SAM" id="MobiDB-lite"/>
    </source>
</evidence>
<dbReference type="Proteomes" id="UP001345219">
    <property type="component" value="Chromosome 4"/>
</dbReference>
<dbReference type="PANTHER" id="PTHR33985:SF2">
    <property type="entry name" value="EXPRESSED PROTEIN"/>
    <property type="match status" value="1"/>
</dbReference>
<name>A0AAN7PM27_9MYRT</name>